<dbReference type="Proteomes" id="UP000217895">
    <property type="component" value="Chromosome"/>
</dbReference>
<keyword evidence="3" id="KW-1185">Reference proteome</keyword>
<sequence length="172" mass="19289">MNQPIIASTFLLTVLLMIGLFFFIRASVKDRTQEMRLLSEQPEDSLMAQLRQYFGQRSYRVAAIDADLNQVTFEGVVRPSVFLAVFLSLLASVGALCFALVLTMVLPDGSNFWWGLLFVSPLAGVFYWKGAERVEQVSLKLEGGTDARSVITVRAHRDELAELQRSLELQAE</sequence>
<feature type="transmembrane region" description="Helical" evidence="1">
    <location>
        <begin position="112"/>
        <end position="130"/>
    </location>
</feature>
<reference evidence="2 3" key="1">
    <citation type="submission" date="2017-06" db="EMBL/GenBank/DDBJ databases">
        <title>Genome sequencing of cyanobaciteial culture collection at National Institute for Environmental Studies (NIES).</title>
        <authorList>
            <person name="Hirose Y."/>
            <person name="Shimura Y."/>
            <person name="Fujisawa T."/>
            <person name="Nakamura Y."/>
            <person name="Kawachi M."/>
        </authorList>
    </citation>
    <scope>NUCLEOTIDE SEQUENCE [LARGE SCALE GENOMIC DNA]</scope>
    <source>
        <strain evidence="2 3">NIES-2135</strain>
    </source>
</reference>
<keyword evidence="1" id="KW-0812">Transmembrane</keyword>
<evidence type="ECO:0008006" key="4">
    <source>
        <dbReference type="Google" id="ProtNLM"/>
    </source>
</evidence>
<dbReference type="PANTHER" id="PTHR35302:SF1">
    <property type="entry name" value="PROTEIN COFACTOR ASSEMBLY OF COMPLEX C SUBUNIT B CCB1, CHLOROPLASTIC"/>
    <property type="match status" value="1"/>
</dbReference>
<gene>
    <name evidence="2" type="ORF">NIES2135_28040</name>
</gene>
<dbReference type="Pfam" id="PF12046">
    <property type="entry name" value="CCB1"/>
    <property type="match status" value="1"/>
</dbReference>
<feature type="transmembrane region" description="Helical" evidence="1">
    <location>
        <begin position="81"/>
        <end position="106"/>
    </location>
</feature>
<name>A0A1Z4JHH6_LEPBY</name>
<keyword evidence="1" id="KW-0472">Membrane</keyword>
<dbReference type="PANTHER" id="PTHR35302">
    <property type="match status" value="1"/>
</dbReference>
<proteinExistence type="predicted"/>
<protein>
    <recommendedName>
        <fullName evidence="4">Cofactor assembly of complex C subunit B</fullName>
    </recommendedName>
</protein>
<organism evidence="2 3">
    <name type="scientific">Leptolyngbya boryana NIES-2135</name>
    <dbReference type="NCBI Taxonomy" id="1973484"/>
    <lineage>
        <taxon>Bacteria</taxon>
        <taxon>Bacillati</taxon>
        <taxon>Cyanobacteriota</taxon>
        <taxon>Cyanophyceae</taxon>
        <taxon>Leptolyngbyales</taxon>
        <taxon>Leptolyngbyaceae</taxon>
        <taxon>Leptolyngbya group</taxon>
        <taxon>Leptolyngbya</taxon>
    </lineage>
</organism>
<evidence type="ECO:0000313" key="3">
    <source>
        <dbReference type="Proteomes" id="UP000217895"/>
    </source>
</evidence>
<feature type="transmembrane region" description="Helical" evidence="1">
    <location>
        <begin position="6"/>
        <end position="28"/>
    </location>
</feature>
<evidence type="ECO:0000256" key="1">
    <source>
        <dbReference type="SAM" id="Phobius"/>
    </source>
</evidence>
<keyword evidence="1" id="KW-1133">Transmembrane helix</keyword>
<evidence type="ECO:0000313" key="2">
    <source>
        <dbReference type="EMBL" id="BAY55977.1"/>
    </source>
</evidence>
<dbReference type="InterPro" id="IPR021919">
    <property type="entry name" value="CCB1"/>
</dbReference>
<dbReference type="AlphaFoldDB" id="A0A1Z4JHH6"/>
<accession>A0A1Z4JHH6</accession>
<dbReference type="EMBL" id="AP018203">
    <property type="protein sequence ID" value="BAY55977.1"/>
    <property type="molecule type" value="Genomic_DNA"/>
</dbReference>